<sequence length="58" mass="6605">MKRPRSHREAGLFYGHRLRCNAVDVRSDRIRRVGYSALCRVSRTSSVEISAIAASTRK</sequence>
<dbReference type="Proteomes" id="UP000368474">
    <property type="component" value="Unassembled WGS sequence"/>
</dbReference>
<dbReference type="EMBL" id="CABPSD010000003">
    <property type="protein sequence ID" value="VVD86680.1"/>
    <property type="molecule type" value="Genomic_DNA"/>
</dbReference>
<evidence type="ECO:0000313" key="1">
    <source>
        <dbReference type="EMBL" id="VVD86680.1"/>
    </source>
</evidence>
<accession>A0A5E4TFB7</accession>
<name>A0A5E4TFB7_9BURK</name>
<proteinExistence type="predicted"/>
<organism evidence="1 2">
    <name type="scientific">Pandoraea morbifera</name>
    <dbReference type="NCBI Taxonomy" id="2508300"/>
    <lineage>
        <taxon>Bacteria</taxon>
        <taxon>Pseudomonadati</taxon>
        <taxon>Pseudomonadota</taxon>
        <taxon>Betaproteobacteria</taxon>
        <taxon>Burkholderiales</taxon>
        <taxon>Burkholderiaceae</taxon>
        <taxon>Pandoraea</taxon>
    </lineage>
</organism>
<gene>
    <name evidence="1" type="ORF">PMO31116_01380</name>
</gene>
<evidence type="ECO:0000313" key="2">
    <source>
        <dbReference type="Proteomes" id="UP000368474"/>
    </source>
</evidence>
<keyword evidence="2" id="KW-1185">Reference proteome</keyword>
<reference evidence="1 2" key="1">
    <citation type="submission" date="2019-08" db="EMBL/GenBank/DDBJ databases">
        <authorList>
            <person name="Peeters C."/>
        </authorList>
    </citation>
    <scope>NUCLEOTIDE SEQUENCE [LARGE SCALE GENOMIC DNA]</scope>
    <source>
        <strain evidence="1 2">LMG 31116</strain>
    </source>
</reference>
<dbReference type="AlphaFoldDB" id="A0A5E4TFB7"/>
<protein>
    <submittedName>
        <fullName evidence="1">Uncharacterized protein</fullName>
    </submittedName>
</protein>